<name>A0A8E2EM71_9PEZI</name>
<dbReference type="Proteomes" id="UP000250266">
    <property type="component" value="Unassembled WGS sequence"/>
</dbReference>
<evidence type="ECO:0000313" key="1">
    <source>
        <dbReference type="EMBL" id="OCK86451.1"/>
    </source>
</evidence>
<gene>
    <name evidence="1" type="ORF">K432DRAFT_1619</name>
</gene>
<dbReference type="EMBL" id="KV744805">
    <property type="protein sequence ID" value="OCK86451.1"/>
    <property type="molecule type" value="Genomic_DNA"/>
</dbReference>
<evidence type="ECO:0000313" key="2">
    <source>
        <dbReference type="Proteomes" id="UP000250266"/>
    </source>
</evidence>
<protein>
    <submittedName>
        <fullName evidence="1">Uncharacterized protein</fullName>
    </submittedName>
</protein>
<reference evidence="1 2" key="1">
    <citation type="journal article" date="2016" name="Nat. Commun.">
        <title>Ectomycorrhizal ecology is imprinted in the genome of the dominant symbiotic fungus Cenococcum geophilum.</title>
        <authorList>
            <consortium name="DOE Joint Genome Institute"/>
            <person name="Peter M."/>
            <person name="Kohler A."/>
            <person name="Ohm R.A."/>
            <person name="Kuo A."/>
            <person name="Krutzmann J."/>
            <person name="Morin E."/>
            <person name="Arend M."/>
            <person name="Barry K.W."/>
            <person name="Binder M."/>
            <person name="Choi C."/>
            <person name="Clum A."/>
            <person name="Copeland A."/>
            <person name="Grisel N."/>
            <person name="Haridas S."/>
            <person name="Kipfer T."/>
            <person name="LaButti K."/>
            <person name="Lindquist E."/>
            <person name="Lipzen A."/>
            <person name="Maire R."/>
            <person name="Meier B."/>
            <person name="Mihaltcheva S."/>
            <person name="Molinier V."/>
            <person name="Murat C."/>
            <person name="Poggeler S."/>
            <person name="Quandt C.A."/>
            <person name="Sperisen C."/>
            <person name="Tritt A."/>
            <person name="Tisserant E."/>
            <person name="Crous P.W."/>
            <person name="Henrissat B."/>
            <person name="Nehls U."/>
            <person name="Egli S."/>
            <person name="Spatafora J.W."/>
            <person name="Grigoriev I.V."/>
            <person name="Martin F.M."/>
        </authorList>
    </citation>
    <scope>NUCLEOTIDE SEQUENCE [LARGE SCALE GENOMIC DNA]</scope>
    <source>
        <strain evidence="1 2">CBS 459.81</strain>
    </source>
</reference>
<proteinExistence type="predicted"/>
<keyword evidence="2" id="KW-1185">Reference proteome</keyword>
<dbReference type="AlphaFoldDB" id="A0A8E2EM71"/>
<organism evidence="1 2">
    <name type="scientific">Lepidopterella palustris CBS 459.81</name>
    <dbReference type="NCBI Taxonomy" id="1314670"/>
    <lineage>
        <taxon>Eukaryota</taxon>
        <taxon>Fungi</taxon>
        <taxon>Dikarya</taxon>
        <taxon>Ascomycota</taxon>
        <taxon>Pezizomycotina</taxon>
        <taxon>Dothideomycetes</taxon>
        <taxon>Pleosporomycetidae</taxon>
        <taxon>Mytilinidiales</taxon>
        <taxon>Argynnaceae</taxon>
        <taxon>Lepidopterella</taxon>
    </lineage>
</organism>
<sequence>MVLPTFWARSNSNLSALFSTRVNISHFLAHLHSACTQLITNPTNNPLPHLEGYSAPSACAVTSTMRNPLPPGRYLRPLPRRARFFPQPRQHHIPRPQSLRNRHCRLRPPPAQTDDYLRLAAAVELRAMCVAAGNAEDLVHYTEKAWVEHNIRVTSKLSLISRLDLEGLKQLT</sequence>
<accession>A0A8E2EM71</accession>